<sequence>MVKIILTNHNKQSPFKKAVLDVSSKICEIDESQKGGFQLLQNLDFQHPLLSYPYLKSSTTTYHYHYHDMAGLLETAKYVYATLLHASKPEECQFVVSPSPHFLSLKAIYKIPFSLDDHKEAKDFITVNQINGIISQLANHQFHFHDKLIINDTILFKNLPETVDGDALFAYNDKAYELLNKEEPFELCEIRYINQFIGFGVYARKDIKKGTNVCVYQGMKTNPESKRYHFYPHFDLLGLGIDATDYGNIGRFVNHAPSSSQPDHFLLDVNLMVDRHILNGIEIVAFTAKRDIAKNEQLFVDYGAGYFENAEEYRFNREGKLLNPKGEILLDKHHEKLNTLRVMAKNGVSQAAYRLLKRPLLALLLTALGFIALYSIQFL</sequence>
<dbReference type="PANTHER" id="PTHR45660:SF13">
    <property type="entry name" value="HISTONE-LYSINE N-METHYLTRANSFERASE SETMAR"/>
    <property type="match status" value="1"/>
</dbReference>
<protein>
    <submittedName>
        <fullName evidence="3">SET domain-containing protein-lysine N-methyltransferase</fullName>
    </submittedName>
</protein>
<keyword evidence="1" id="KW-0812">Transmembrane</keyword>
<organism evidence="3 4">
    <name type="scientific">Legionella cardiaca</name>
    <dbReference type="NCBI Taxonomy" id="1071983"/>
    <lineage>
        <taxon>Bacteria</taxon>
        <taxon>Pseudomonadati</taxon>
        <taxon>Pseudomonadota</taxon>
        <taxon>Gammaproteobacteria</taxon>
        <taxon>Legionellales</taxon>
        <taxon>Legionellaceae</taxon>
        <taxon>Legionella</taxon>
    </lineage>
</organism>
<dbReference type="PROSITE" id="PS50280">
    <property type="entry name" value="SET"/>
    <property type="match status" value="1"/>
</dbReference>
<dbReference type="Proteomes" id="UP001222087">
    <property type="component" value="Chromosome"/>
</dbReference>
<feature type="transmembrane region" description="Helical" evidence="1">
    <location>
        <begin position="360"/>
        <end position="378"/>
    </location>
</feature>
<dbReference type="PANTHER" id="PTHR45660">
    <property type="entry name" value="HISTONE-LYSINE N-METHYLTRANSFERASE SETMAR"/>
    <property type="match status" value="1"/>
</dbReference>
<keyword evidence="1" id="KW-0472">Membrane</keyword>
<evidence type="ECO:0000259" key="2">
    <source>
        <dbReference type="PROSITE" id="PS50280"/>
    </source>
</evidence>
<dbReference type="Pfam" id="PF00856">
    <property type="entry name" value="SET"/>
    <property type="match status" value="1"/>
</dbReference>
<reference evidence="3 4" key="1">
    <citation type="submission" date="2023-02" db="EMBL/GenBank/DDBJ databases">
        <title>Genome Sequence of L. cardiaca H63T.</title>
        <authorList>
            <person name="Lopez A.E."/>
            <person name="Cianciotto N.P."/>
        </authorList>
    </citation>
    <scope>NUCLEOTIDE SEQUENCE [LARGE SCALE GENOMIC DNA]</scope>
    <source>
        <strain evidence="3 4">H63</strain>
    </source>
</reference>
<proteinExistence type="predicted"/>
<dbReference type="SUPFAM" id="SSF82199">
    <property type="entry name" value="SET domain"/>
    <property type="match status" value="1"/>
</dbReference>
<dbReference type="InterPro" id="IPR051357">
    <property type="entry name" value="H3K9_HMTase_SUVAR3-9"/>
</dbReference>
<evidence type="ECO:0000313" key="4">
    <source>
        <dbReference type="Proteomes" id="UP001222087"/>
    </source>
</evidence>
<evidence type="ECO:0000313" key="3">
    <source>
        <dbReference type="EMBL" id="WED44513.1"/>
    </source>
</evidence>
<keyword evidence="4" id="KW-1185">Reference proteome</keyword>
<dbReference type="InterPro" id="IPR001214">
    <property type="entry name" value="SET_dom"/>
</dbReference>
<accession>A0ABY8AVA5</accession>
<evidence type="ECO:0000256" key="1">
    <source>
        <dbReference type="SAM" id="Phobius"/>
    </source>
</evidence>
<name>A0ABY8AVA5_9GAMM</name>
<keyword evidence="1" id="KW-1133">Transmembrane helix</keyword>
<dbReference type="EMBL" id="CP119078">
    <property type="protein sequence ID" value="WED44513.1"/>
    <property type="molecule type" value="Genomic_DNA"/>
</dbReference>
<gene>
    <name evidence="3" type="ORF">PXX05_06930</name>
</gene>
<dbReference type="InterPro" id="IPR046341">
    <property type="entry name" value="SET_dom_sf"/>
</dbReference>
<dbReference type="RefSeq" id="WP_275090333.1">
    <property type="nucleotide sequence ID" value="NZ_CP119078.1"/>
</dbReference>
<feature type="domain" description="SET" evidence="2">
    <location>
        <begin position="183"/>
        <end position="303"/>
    </location>
</feature>
<dbReference type="SMART" id="SM00317">
    <property type="entry name" value="SET"/>
    <property type="match status" value="1"/>
</dbReference>
<dbReference type="Gene3D" id="2.170.270.10">
    <property type="entry name" value="SET domain"/>
    <property type="match status" value="1"/>
</dbReference>